<reference evidence="2 3" key="1">
    <citation type="submission" date="2016-11" db="EMBL/GenBank/DDBJ databases">
        <authorList>
            <person name="Jaros S."/>
            <person name="Januszkiewicz K."/>
            <person name="Wedrychowicz H."/>
        </authorList>
    </citation>
    <scope>NUCLEOTIDE SEQUENCE [LARGE SCALE GENOMIC DNA]</scope>
    <source>
        <strain evidence="2">NVI 5450</strain>
    </source>
</reference>
<evidence type="ECO:0000313" key="2">
    <source>
        <dbReference type="EMBL" id="SGZ10369.1"/>
    </source>
</evidence>
<organism evidence="2 3">
    <name type="scientific">Moritella viscosa</name>
    <dbReference type="NCBI Taxonomy" id="80854"/>
    <lineage>
        <taxon>Bacteria</taxon>
        <taxon>Pseudomonadati</taxon>
        <taxon>Pseudomonadota</taxon>
        <taxon>Gammaproteobacteria</taxon>
        <taxon>Alteromonadales</taxon>
        <taxon>Moritellaceae</taxon>
        <taxon>Moritella</taxon>
    </lineage>
</organism>
<dbReference type="Gene3D" id="3.40.50.1000">
    <property type="entry name" value="HAD superfamily/HAD-like"/>
    <property type="match status" value="1"/>
</dbReference>
<protein>
    <submittedName>
        <fullName evidence="2">Putative hydrolase</fullName>
    </submittedName>
</protein>
<dbReference type="InterPro" id="IPR036412">
    <property type="entry name" value="HAD-like_sf"/>
</dbReference>
<dbReference type="OrthoDB" id="6196267at2"/>
<dbReference type="InterPro" id="IPR023214">
    <property type="entry name" value="HAD_sf"/>
</dbReference>
<dbReference type="GO" id="GO:0016787">
    <property type="term" value="F:hydrolase activity"/>
    <property type="evidence" value="ECO:0007669"/>
    <property type="project" value="UniProtKB-KW"/>
</dbReference>
<dbReference type="PANTHER" id="PTHR43316">
    <property type="entry name" value="HYDROLASE, HALOACID DELAHOGENASE-RELATED"/>
    <property type="match status" value="1"/>
</dbReference>
<dbReference type="SUPFAM" id="SSF56784">
    <property type="entry name" value="HAD-like"/>
    <property type="match status" value="1"/>
</dbReference>
<sequence>MAKVYLFDWGDTLMVNPAHMKGKMCNWEHVEAINGAHDTLALLSQQGCKLYVATGAADSSEEDIKAAFERVGLAGYILEFFCQSNLGIGKGTAAYYQAVVEALGVDASDVTMVGDILHRDIEPAIEAGLNAIWYRPDASGGENTGHYQQIKHLSELCNL</sequence>
<name>A0A090K9N6_9GAMM</name>
<dbReference type="InterPro" id="IPR051540">
    <property type="entry name" value="S-2-haloacid_dehalogenase"/>
</dbReference>
<dbReference type="PATRIC" id="fig|80854.5.peg.2749"/>
<dbReference type="AlphaFoldDB" id="A0A090K9N6"/>
<accession>A0A090K9N6</accession>
<dbReference type="KEGG" id="mvs:MVIS_2585"/>
<evidence type="ECO:0000256" key="1">
    <source>
        <dbReference type="ARBA" id="ARBA00022801"/>
    </source>
</evidence>
<dbReference type="HOGENOM" id="CLU_123872_0_0_6"/>
<evidence type="ECO:0000313" key="3">
    <source>
        <dbReference type="Proteomes" id="UP000183794"/>
    </source>
</evidence>
<gene>
    <name evidence="2" type="ORF">NVI5450_3566</name>
</gene>
<dbReference type="Pfam" id="PF00702">
    <property type="entry name" value="Hydrolase"/>
    <property type="match status" value="1"/>
</dbReference>
<dbReference type="STRING" id="80854.MVIS_2585"/>
<dbReference type="EMBL" id="FPLD01000101">
    <property type="protein sequence ID" value="SGZ10369.1"/>
    <property type="molecule type" value="Genomic_DNA"/>
</dbReference>
<proteinExistence type="predicted"/>
<keyword evidence="1 2" id="KW-0378">Hydrolase</keyword>
<dbReference type="Proteomes" id="UP000183794">
    <property type="component" value="Unassembled WGS sequence"/>
</dbReference>